<dbReference type="InterPro" id="IPR035979">
    <property type="entry name" value="RBD_domain_sf"/>
</dbReference>
<evidence type="ECO:0000313" key="3">
    <source>
        <dbReference type="Proteomes" id="UP000294003"/>
    </source>
</evidence>
<keyword evidence="3" id="KW-1185">Reference proteome</keyword>
<evidence type="ECO:0000256" key="1">
    <source>
        <dbReference type="SAM" id="MobiDB-lite"/>
    </source>
</evidence>
<comment type="caution">
    <text evidence="2">The sequence shown here is derived from an EMBL/GenBank/DDBJ whole genome shotgun (WGS) entry which is preliminary data.</text>
</comment>
<proteinExistence type="predicted"/>
<organism evidence="2 3">
    <name type="scientific">Monosporascus cannonballus</name>
    <dbReference type="NCBI Taxonomy" id="155416"/>
    <lineage>
        <taxon>Eukaryota</taxon>
        <taxon>Fungi</taxon>
        <taxon>Dikarya</taxon>
        <taxon>Ascomycota</taxon>
        <taxon>Pezizomycotina</taxon>
        <taxon>Sordariomycetes</taxon>
        <taxon>Xylariomycetidae</taxon>
        <taxon>Xylariales</taxon>
        <taxon>Xylariales incertae sedis</taxon>
        <taxon>Monosporascus</taxon>
    </lineage>
</organism>
<name>A0ABY0H536_9PEZI</name>
<evidence type="ECO:0008006" key="4">
    <source>
        <dbReference type="Google" id="ProtNLM"/>
    </source>
</evidence>
<protein>
    <recommendedName>
        <fullName evidence="4">RRM domain-containing protein</fullName>
    </recommendedName>
</protein>
<accession>A0ABY0H536</accession>
<gene>
    <name evidence="2" type="ORF">DL762_005379</name>
</gene>
<feature type="region of interest" description="Disordered" evidence="1">
    <location>
        <begin position="68"/>
        <end position="232"/>
    </location>
</feature>
<sequence>MNSNSMSKQDHSVNDILTHALTTAAAKDDHMTLAHPTTQSMAPSTPGEYRPMPTIQRPGLPVQAIQGTGYPTPLSGPRFTTNRPDRSLRPCLKPGYVLRGDTIHSPNFNPTSKDRDTPEREFKPETSKSVHFPVDGVGTDPEYNEPRSQVVQSDITGSTYRPAMPSNLSSSAPVSANPAEPKNSLPYYGYDGSSPEGIQESYRPPQPPHWRHGSDGSLISRDRSSPDSRTIQVPEPSRWDVVFRSIAPISPTAARGVEPSRYAGASDRIGHGYVPMGSVHGNTVPQLPARLYELQMIGLQKKLKGISDGYGGDPFNPANQSADISDEENTALWMTNLPPNCDHKMLLSAVRDCGKIYACVVNPPTDATGGSHMTAAAKLVFFDRAGAENLLRQAHEGRFKVGGCVPRVRLNRIKSAAREPGPHCRVLHIEGPPELVNTACLHRFFAGKFTFELEDVATVYRSPQRVRQEWRFGSYRCQAEAARQSIHREKERFDLADAERALWDRVNVHFGVDPCAP</sequence>
<dbReference type="Proteomes" id="UP000294003">
    <property type="component" value="Unassembled WGS sequence"/>
</dbReference>
<dbReference type="SUPFAM" id="SSF54928">
    <property type="entry name" value="RNA-binding domain, RBD"/>
    <property type="match status" value="1"/>
</dbReference>
<evidence type="ECO:0000313" key="2">
    <source>
        <dbReference type="EMBL" id="RYO85038.1"/>
    </source>
</evidence>
<reference evidence="2 3" key="1">
    <citation type="submission" date="2018-06" db="EMBL/GenBank/DDBJ databases">
        <title>Complete Genomes of Monosporascus.</title>
        <authorList>
            <person name="Robinson A.J."/>
            <person name="Natvig D.O."/>
        </authorList>
    </citation>
    <scope>NUCLEOTIDE SEQUENCE [LARGE SCALE GENOMIC DNA]</scope>
    <source>
        <strain evidence="2 3">CBS 609.92</strain>
    </source>
</reference>
<dbReference type="EMBL" id="QJNS01000146">
    <property type="protein sequence ID" value="RYO85038.1"/>
    <property type="molecule type" value="Genomic_DNA"/>
</dbReference>
<feature type="compositionally biased region" description="Basic and acidic residues" evidence="1">
    <location>
        <begin position="112"/>
        <end position="128"/>
    </location>
</feature>
<feature type="compositionally biased region" description="Polar residues" evidence="1">
    <location>
        <begin position="146"/>
        <end position="159"/>
    </location>
</feature>